<dbReference type="Pfam" id="PF02899">
    <property type="entry name" value="Phage_int_SAM_1"/>
    <property type="match status" value="1"/>
</dbReference>
<evidence type="ECO:0000256" key="10">
    <source>
        <dbReference type="ARBA" id="ARBA00023306"/>
    </source>
</evidence>
<feature type="active site" description="O-(3'-phospho-DNA)-tyrosine intermediate" evidence="11">
    <location>
        <position position="291"/>
    </location>
</feature>
<dbReference type="InterPro" id="IPR010998">
    <property type="entry name" value="Integrase_recombinase_N"/>
</dbReference>
<feature type="active site" evidence="11">
    <location>
        <position position="256"/>
    </location>
</feature>
<dbReference type="InterPro" id="IPR004107">
    <property type="entry name" value="Integrase_SAM-like_N"/>
</dbReference>
<gene>
    <name evidence="11" type="primary">xerD</name>
    <name evidence="14" type="ORF">AAH991_22095</name>
</gene>
<dbReference type="Gene3D" id="1.10.443.10">
    <property type="entry name" value="Intergrase catalytic core"/>
    <property type="match status" value="1"/>
</dbReference>
<evidence type="ECO:0000259" key="13">
    <source>
        <dbReference type="PROSITE" id="PS51900"/>
    </source>
</evidence>
<evidence type="ECO:0000256" key="7">
    <source>
        <dbReference type="ARBA" id="ARBA00022908"/>
    </source>
</evidence>
<feature type="active site" evidence="11">
    <location>
        <position position="149"/>
    </location>
</feature>
<evidence type="ECO:0000256" key="4">
    <source>
        <dbReference type="ARBA" id="ARBA00022490"/>
    </source>
</evidence>
<dbReference type="PROSITE" id="PS51898">
    <property type="entry name" value="TYR_RECOMBINASE"/>
    <property type="match status" value="1"/>
</dbReference>
<dbReference type="InterPro" id="IPR044068">
    <property type="entry name" value="CB"/>
</dbReference>
<keyword evidence="8 11" id="KW-0238">DNA-binding</keyword>
<evidence type="ECO:0000259" key="12">
    <source>
        <dbReference type="PROSITE" id="PS51898"/>
    </source>
</evidence>
<evidence type="ECO:0000256" key="5">
    <source>
        <dbReference type="ARBA" id="ARBA00022618"/>
    </source>
</evidence>
<keyword evidence="4 11" id="KW-0963">Cytoplasm</keyword>
<keyword evidence="7 11" id="KW-0229">DNA integration</keyword>
<dbReference type="Pfam" id="PF00589">
    <property type="entry name" value="Phage_integrase"/>
    <property type="match status" value="1"/>
</dbReference>
<dbReference type="PANTHER" id="PTHR30349">
    <property type="entry name" value="PHAGE INTEGRASE-RELATED"/>
    <property type="match status" value="1"/>
</dbReference>
<feature type="active site" evidence="11">
    <location>
        <position position="185"/>
    </location>
</feature>
<dbReference type="HAMAP" id="MF_01808">
    <property type="entry name" value="Recomb_XerC_XerD"/>
    <property type="match status" value="1"/>
</dbReference>
<proteinExistence type="inferred from homology"/>
<accession>A0ABV0AU63</accession>
<dbReference type="InterPro" id="IPR011010">
    <property type="entry name" value="DNA_brk_join_enz"/>
</dbReference>
<evidence type="ECO:0000256" key="3">
    <source>
        <dbReference type="ARBA" id="ARBA00015810"/>
    </source>
</evidence>
<dbReference type="InterPro" id="IPR023009">
    <property type="entry name" value="Tyrosine_recombinase_XerC/XerD"/>
</dbReference>
<dbReference type="InterPro" id="IPR013762">
    <property type="entry name" value="Integrase-like_cat_sf"/>
</dbReference>
<evidence type="ECO:0000256" key="6">
    <source>
        <dbReference type="ARBA" id="ARBA00022829"/>
    </source>
</evidence>
<dbReference type="Gene3D" id="1.10.150.130">
    <property type="match status" value="1"/>
</dbReference>
<evidence type="ECO:0000313" key="14">
    <source>
        <dbReference type="EMBL" id="MEN3537821.1"/>
    </source>
</evidence>
<reference evidence="14 15" key="1">
    <citation type="submission" date="2024-05" db="EMBL/GenBank/DDBJ databases">
        <title>Microbispora sp.ZYX-F-249.</title>
        <authorList>
            <person name="Xie H."/>
        </authorList>
    </citation>
    <scope>NUCLEOTIDE SEQUENCE [LARGE SCALE GENOMIC DNA]</scope>
    <source>
        <strain evidence="14 15">ZYX-F-249</strain>
    </source>
</reference>
<evidence type="ECO:0000256" key="1">
    <source>
        <dbReference type="ARBA" id="ARBA00004496"/>
    </source>
</evidence>
<keyword evidence="9 11" id="KW-0233">DNA recombination</keyword>
<dbReference type="RefSeq" id="WP_346227774.1">
    <property type="nucleotide sequence ID" value="NZ_JBDJAW010000018.1"/>
</dbReference>
<evidence type="ECO:0000256" key="8">
    <source>
        <dbReference type="ARBA" id="ARBA00023125"/>
    </source>
</evidence>
<keyword evidence="10 11" id="KW-0131">Cell cycle</keyword>
<evidence type="ECO:0000256" key="11">
    <source>
        <dbReference type="HAMAP-Rule" id="MF_01807"/>
    </source>
</evidence>
<dbReference type="InterPro" id="IPR011932">
    <property type="entry name" value="Recomb_XerD"/>
</dbReference>
<protein>
    <recommendedName>
        <fullName evidence="3 11">Tyrosine recombinase XerD</fullName>
    </recommendedName>
</protein>
<evidence type="ECO:0000256" key="2">
    <source>
        <dbReference type="ARBA" id="ARBA00010450"/>
    </source>
</evidence>
<feature type="active site" evidence="11">
    <location>
        <position position="282"/>
    </location>
</feature>
<dbReference type="NCBIfam" id="NF001399">
    <property type="entry name" value="PRK00283.1"/>
    <property type="match status" value="1"/>
</dbReference>
<feature type="domain" description="Core-binding (CB)" evidence="13">
    <location>
        <begin position="1"/>
        <end position="87"/>
    </location>
</feature>
<comment type="caution">
    <text evidence="14">The sequence shown here is derived from an EMBL/GenBank/DDBJ whole genome shotgun (WGS) entry which is preliminary data.</text>
</comment>
<dbReference type="HAMAP" id="MF_01807">
    <property type="entry name" value="Recomb_XerD"/>
    <property type="match status" value="1"/>
</dbReference>
<evidence type="ECO:0000313" key="15">
    <source>
        <dbReference type="Proteomes" id="UP001447516"/>
    </source>
</evidence>
<dbReference type="PANTHER" id="PTHR30349:SF81">
    <property type="entry name" value="TYROSINE RECOMBINASE XERC"/>
    <property type="match status" value="1"/>
</dbReference>
<evidence type="ECO:0000256" key="9">
    <source>
        <dbReference type="ARBA" id="ARBA00023172"/>
    </source>
</evidence>
<feature type="active site" evidence="11">
    <location>
        <position position="259"/>
    </location>
</feature>
<dbReference type="CDD" id="cd00798">
    <property type="entry name" value="INT_XerDC_C"/>
    <property type="match status" value="1"/>
</dbReference>
<keyword evidence="6 11" id="KW-0159">Chromosome partition</keyword>
<name>A0ABV0AU63_9ACTN</name>
<dbReference type="InterPro" id="IPR002104">
    <property type="entry name" value="Integrase_catalytic"/>
</dbReference>
<comment type="similarity">
    <text evidence="2 11">Belongs to the 'phage' integrase family. XerD subfamily.</text>
</comment>
<dbReference type="SUPFAM" id="SSF56349">
    <property type="entry name" value="DNA breaking-rejoining enzymes"/>
    <property type="match status" value="1"/>
</dbReference>
<feature type="domain" description="Tyr recombinase" evidence="12">
    <location>
        <begin position="108"/>
        <end position="304"/>
    </location>
</feature>
<keyword evidence="5 11" id="KW-0132">Cell division</keyword>
<dbReference type="SUPFAM" id="SSF47823">
    <property type="entry name" value="lambda integrase-like, N-terminal domain"/>
    <property type="match status" value="1"/>
</dbReference>
<organism evidence="14 15">
    <name type="scientific">Microbispora maris</name>
    <dbReference type="NCBI Taxonomy" id="3144104"/>
    <lineage>
        <taxon>Bacteria</taxon>
        <taxon>Bacillati</taxon>
        <taxon>Actinomycetota</taxon>
        <taxon>Actinomycetes</taxon>
        <taxon>Streptosporangiales</taxon>
        <taxon>Streptosporangiaceae</taxon>
        <taxon>Microbispora</taxon>
    </lineage>
</organism>
<dbReference type="PROSITE" id="PS51900">
    <property type="entry name" value="CB"/>
    <property type="match status" value="1"/>
</dbReference>
<dbReference type="Proteomes" id="UP001447516">
    <property type="component" value="Unassembled WGS sequence"/>
</dbReference>
<comment type="subcellular location">
    <subcellularLocation>
        <location evidence="1 11">Cytoplasm</location>
    </subcellularLocation>
</comment>
<sequence length="312" mass="33859">MLSSYLAHLAVERGLSANTLASYRRDLRRYLEHLRARGLETFAQVAEADVVAFLAALREGDEDHPALVASSAARAVSAVRGLHRFALREGVAGHDPAHEVRPPRQLRRLPKAITVAEVERLIAACGPEDSPLALRNRALLEVLYGTGARISEAVGLAVDDVPTGPAHEEDRYKDGDQDQVRLRGKGGRTRIVPLGRFARQALDAYLVRARPRLAAHGRGTPALFLNARGGRLTRQGAWEVLQAAAERAGLSGVSPHMLRHSFATHLLDGGADVRVVQELLGHASVTTTQVYTLVTVDKLREVYAAAHPRASH</sequence>
<dbReference type="InterPro" id="IPR050090">
    <property type="entry name" value="Tyrosine_recombinase_XerCD"/>
</dbReference>
<comment type="subunit">
    <text evidence="11">Forms a cyclic heterotetrameric complex composed of two molecules of XerC and two molecules of XerD.</text>
</comment>
<comment type="function">
    <text evidence="11">Site-specific tyrosine recombinase, which acts by catalyzing the cutting and rejoining of the recombining DNA molecules. The XerC-XerD complex is essential to convert dimers of the bacterial chromosome into monomers to permit their segregation at cell division. It also contributes to the segregational stability of plasmids.</text>
</comment>
<dbReference type="EMBL" id="JBDJAW010000018">
    <property type="protein sequence ID" value="MEN3537821.1"/>
    <property type="molecule type" value="Genomic_DNA"/>
</dbReference>
<keyword evidence="15" id="KW-1185">Reference proteome</keyword>